<evidence type="ECO:0000256" key="3">
    <source>
        <dbReference type="SAM" id="MobiDB-lite"/>
    </source>
</evidence>
<name>G3B2E6_CANTC</name>
<evidence type="ECO:0000256" key="1">
    <source>
        <dbReference type="ARBA" id="ARBA00022658"/>
    </source>
</evidence>
<dbReference type="Pfam" id="PF00618">
    <property type="entry name" value="RasGEF_N"/>
    <property type="match status" value="1"/>
</dbReference>
<dbReference type="PROSITE" id="PS50212">
    <property type="entry name" value="RASGEF_NTER"/>
    <property type="match status" value="1"/>
</dbReference>
<feature type="region of interest" description="Disordered" evidence="3">
    <location>
        <begin position="378"/>
        <end position="431"/>
    </location>
</feature>
<organism evidence="7">
    <name type="scientific">Candida tenuis (strain ATCC 10573 / BCRC 21748 / CBS 615 / JCM 9827 / NBRC 10315 / NRRL Y-1498 / VKM Y-70)</name>
    <name type="common">Yeast</name>
    <name type="synonym">Yamadazyma tenuis</name>
    <dbReference type="NCBI Taxonomy" id="590646"/>
    <lineage>
        <taxon>Eukaryota</taxon>
        <taxon>Fungi</taxon>
        <taxon>Dikarya</taxon>
        <taxon>Ascomycota</taxon>
        <taxon>Saccharomycotina</taxon>
        <taxon>Pichiomycetes</taxon>
        <taxon>Debaryomycetaceae</taxon>
        <taxon>Yamadazyma</taxon>
    </lineage>
</organism>
<feature type="compositionally biased region" description="Low complexity" evidence="3">
    <location>
        <begin position="43"/>
        <end position="55"/>
    </location>
</feature>
<dbReference type="Gene3D" id="1.10.840.10">
    <property type="entry name" value="Ras guanine-nucleotide exchange factors catalytic domain"/>
    <property type="match status" value="1"/>
</dbReference>
<feature type="domain" description="Ras-GEF" evidence="4">
    <location>
        <begin position="1160"/>
        <end position="1400"/>
    </location>
</feature>
<feature type="region of interest" description="Disordered" evidence="3">
    <location>
        <begin position="1"/>
        <end position="84"/>
    </location>
</feature>
<keyword evidence="7" id="KW-1185">Reference proteome</keyword>
<dbReference type="InterPro" id="IPR000651">
    <property type="entry name" value="Ras-like_Gua-exchang_fac_N"/>
</dbReference>
<dbReference type="Gene3D" id="1.20.870.10">
    <property type="entry name" value="Son of sevenless (SoS) protein Chain: S domain 1"/>
    <property type="match status" value="1"/>
</dbReference>
<evidence type="ECO:0000313" key="6">
    <source>
        <dbReference type="EMBL" id="EGV64658.1"/>
    </source>
</evidence>
<dbReference type="OrthoDB" id="10254377at2759"/>
<accession>G3B2E6</accession>
<dbReference type="GO" id="GO:0005085">
    <property type="term" value="F:guanyl-nucleotide exchange factor activity"/>
    <property type="evidence" value="ECO:0007669"/>
    <property type="project" value="UniProtKB-KW"/>
</dbReference>
<dbReference type="STRING" id="590646.G3B2E6"/>
<dbReference type="GO" id="GO:0005886">
    <property type="term" value="C:plasma membrane"/>
    <property type="evidence" value="ECO:0007669"/>
    <property type="project" value="TreeGrafter"/>
</dbReference>
<dbReference type="HOGENOM" id="CLU_004883_0_0_1"/>
<evidence type="ECO:0000259" key="5">
    <source>
        <dbReference type="PROSITE" id="PS50212"/>
    </source>
</evidence>
<feature type="domain" description="N-terminal Ras-GEF" evidence="5">
    <location>
        <begin position="120"/>
        <end position="251"/>
    </location>
</feature>
<dbReference type="EMBL" id="GL996515">
    <property type="protein sequence ID" value="EGV64658.1"/>
    <property type="molecule type" value="Genomic_DNA"/>
</dbReference>
<dbReference type="CDD" id="cd06224">
    <property type="entry name" value="REM"/>
    <property type="match status" value="1"/>
</dbReference>
<dbReference type="Proteomes" id="UP000000707">
    <property type="component" value="Unassembled WGS sequence"/>
</dbReference>
<proteinExistence type="predicted"/>
<feature type="compositionally biased region" description="Low complexity" evidence="3">
    <location>
        <begin position="380"/>
        <end position="401"/>
    </location>
</feature>
<feature type="compositionally biased region" description="Low complexity" evidence="3">
    <location>
        <begin position="64"/>
        <end position="82"/>
    </location>
</feature>
<dbReference type="InterPro" id="IPR001895">
    <property type="entry name" value="RASGEF_cat_dom"/>
</dbReference>
<gene>
    <name evidence="6" type="ORF">CANTEDRAFT_92900</name>
</gene>
<dbReference type="eggNOG" id="KOG3417">
    <property type="taxonomic scope" value="Eukaryota"/>
</dbReference>
<dbReference type="Pfam" id="PF00617">
    <property type="entry name" value="RasGEF"/>
    <property type="match status" value="1"/>
</dbReference>
<dbReference type="SUPFAM" id="SSF48366">
    <property type="entry name" value="Ras GEF"/>
    <property type="match status" value="1"/>
</dbReference>
<dbReference type="SMART" id="SM00229">
    <property type="entry name" value="RasGEFN"/>
    <property type="match status" value="1"/>
</dbReference>
<dbReference type="GO" id="GO:0007265">
    <property type="term" value="P:Ras protein signal transduction"/>
    <property type="evidence" value="ECO:0007669"/>
    <property type="project" value="TreeGrafter"/>
</dbReference>
<feature type="region of interest" description="Disordered" evidence="3">
    <location>
        <begin position="767"/>
        <end position="795"/>
    </location>
</feature>
<dbReference type="KEGG" id="cten:18250238"/>
<dbReference type="PANTHER" id="PTHR23113">
    <property type="entry name" value="GUANINE NUCLEOTIDE EXCHANGE FACTOR"/>
    <property type="match status" value="1"/>
</dbReference>
<feature type="compositionally biased region" description="Polar residues" evidence="3">
    <location>
        <begin position="421"/>
        <end position="430"/>
    </location>
</feature>
<keyword evidence="1 2" id="KW-0344">Guanine-nucleotide releasing factor</keyword>
<evidence type="ECO:0000259" key="4">
    <source>
        <dbReference type="PROSITE" id="PS50009"/>
    </source>
</evidence>
<dbReference type="InterPro" id="IPR023578">
    <property type="entry name" value="Ras_GEF_dom_sf"/>
</dbReference>
<dbReference type="InterPro" id="IPR036964">
    <property type="entry name" value="RASGEF_cat_dom_sf"/>
</dbReference>
<dbReference type="PANTHER" id="PTHR23113:SF363">
    <property type="entry name" value="PROTEIN SON OF SEVENLESS"/>
    <property type="match status" value="1"/>
</dbReference>
<dbReference type="SMART" id="SM00147">
    <property type="entry name" value="RasGEF"/>
    <property type="match status" value="1"/>
</dbReference>
<feature type="compositionally biased region" description="Polar residues" evidence="3">
    <location>
        <begin position="1"/>
        <end position="17"/>
    </location>
</feature>
<evidence type="ECO:0000256" key="2">
    <source>
        <dbReference type="PROSITE-ProRule" id="PRU00168"/>
    </source>
</evidence>
<sequence>MSSVSSTVQSPVASSGLTDDRCSQLIENTVQNTASEIPHDRSPPTSHSSPTSSHTMSEAKEVVQTSSHMSSPQPHSQKQHQQTGEKTSFAYNAHGESVFDDSRVFPSVKPGEIAKFDQGDPELINHATITALIVQLTSPEVIDYNLVYDFFITYRMFSDASTVMGLLMRRLVWSLQYVNKQDEESHKIGTLVLLRTFVVLRHWILNYFIDDFNSDLKLCDTFITNLNEVVFESGLINESMVFERKIIKDLKTHWLTLSSEFWNVHLDLSSFSGEEVFDYYLPATSDISMNSFLKKSNTEISLHTNPSYRRSAMLSLYDQKMHHKCLVFDDSRFSNNENPQLSVNNLLVSHKSSRQSIMNKLNHFNIGKSKHVSVKDATVNSAGSGPSNNNSNTTSPLGSSNRHNRMNLNDSSVGLRKTTKNRPTNQQSLNDEMDKISLNPIQIDNVGFSTNGNVKLPSSKVLSIVPSTPVKKMEYSIRNPLEKDDETAQGFSVNDWESPINYKIINSMDITRKNSIKKILEGWKKNRNHSNKSNDEINKMINDSITEDVIGTRIDVLSARIIDELEFLIRHYVQNDASYNPTIAEGDTIDNTNALNSPDEVDLHELDGSRDLDETHKPQNGDESVNDDVDINDVSELNLHKIDNLFSEQGDDDTDEDNEEFQDSGLSANMLNDIHEFSFQRPTSINWADDNALELDTSQTPAKEEGSDEELPEPNLPRDNSGDFNHLAEPPFPFIDGNNNFSSVSTISTPSNITDYNAEIEDLGIAMSPKSKEQQTKRISFSKHSSLKKRVSRNSSNSLFKRDSVKSYLSYDSAYSFSKDSLEDDRDNGHLRKKAGINDLRRMAGIPSERRSLENALRIQSNASVRKSVRASTLLALSELPFNGMYDSRSSIYMTNHKVIARSSGVGDSSIFSVAMKSRNSLSNSLKTLNESSRLSRTSPLNEDYDDFAFGFRASSDEGFGESETSTRSVVIPGISNNVLKELAAIPDDSFHFNPIDVAFNKLEGAKSQGKNLQSEEELNNSEVTQVELNDTQDILNEINNAHTEDIIESSSQKDFTAEMPLTPVAHRVIDVGDSSGGTLDSTQLEQGAKSDNVFIFSANYTTELEIISPSEESKTVSTVEPRLESPRLILESYNMADTSLAISNVMADNTHISFVLSYTSEELSQHFTMVERDILQEIDWKELVELKWNKELTPVNSWLEIIVNEEYYNSNKGVNLVIARFNLMVNWIISEVLLSKQQEERVQIISRFIHIAQSCLILQNYSTLMQILLALTSERLAKLRETWKSLPPGDILVLKNLEELASPVKNFLNLRVSINRIQPSRGCIPFVGLYLSDLIFNTERHKFIDKGKTVVNFARFRTSVHIVKSLSQCIEWSSYYKLNVNNELLSKCLYIRSLDEDEMNYCLKNVTEA</sequence>
<dbReference type="GeneID" id="18250238"/>
<evidence type="ECO:0000313" key="7">
    <source>
        <dbReference type="Proteomes" id="UP000000707"/>
    </source>
</evidence>
<feature type="compositionally biased region" description="Polar residues" evidence="3">
    <location>
        <begin position="25"/>
        <end position="35"/>
    </location>
</feature>
<protein>
    <submittedName>
        <fullName evidence="6">Ras GEF</fullName>
    </submittedName>
</protein>
<feature type="region of interest" description="Disordered" evidence="3">
    <location>
        <begin position="698"/>
        <end position="720"/>
    </location>
</feature>
<reference evidence="6 7" key="1">
    <citation type="journal article" date="2011" name="Proc. Natl. Acad. Sci. U.S.A.">
        <title>Comparative genomics of xylose-fermenting fungi for enhanced biofuel production.</title>
        <authorList>
            <person name="Wohlbach D.J."/>
            <person name="Kuo A."/>
            <person name="Sato T.K."/>
            <person name="Potts K.M."/>
            <person name="Salamov A.A."/>
            <person name="LaButti K.M."/>
            <person name="Sun H."/>
            <person name="Clum A."/>
            <person name="Pangilinan J.L."/>
            <person name="Lindquist E.A."/>
            <person name="Lucas S."/>
            <person name="Lapidus A."/>
            <person name="Jin M."/>
            <person name="Gunawan C."/>
            <person name="Balan V."/>
            <person name="Dale B.E."/>
            <person name="Jeffries T.W."/>
            <person name="Zinkel R."/>
            <person name="Barry K.W."/>
            <person name="Grigoriev I.V."/>
            <person name="Gasch A.P."/>
        </authorList>
    </citation>
    <scope>NUCLEOTIDE SEQUENCE [LARGE SCALE GENOMIC DNA]</scope>
    <source>
        <strain evidence="7">ATCC 10573 / BCRC 21748 / CBS 615 / JCM 9827 / NBRC 10315 / NRRL Y-1498 / VKM Y-70</strain>
    </source>
</reference>
<dbReference type="PROSITE" id="PS50009">
    <property type="entry name" value="RASGEF_CAT"/>
    <property type="match status" value="1"/>
</dbReference>
<dbReference type="InterPro" id="IPR008937">
    <property type="entry name" value="Ras-like_GEF"/>
</dbReference>